<dbReference type="PANTHER" id="PTHR31973">
    <property type="entry name" value="POLYPROTEIN, PUTATIVE-RELATED"/>
    <property type="match status" value="1"/>
</dbReference>
<dbReference type="InterPro" id="IPR006564">
    <property type="entry name" value="Znf_PMZ"/>
</dbReference>
<dbReference type="PANTHER" id="PTHR31973:SF191">
    <property type="entry name" value="OS05G0489400 PROTEIN"/>
    <property type="match status" value="1"/>
</dbReference>
<dbReference type="SMART" id="SM00575">
    <property type="entry name" value="ZnF_PMZ"/>
    <property type="match status" value="1"/>
</dbReference>
<organism evidence="7">
    <name type="scientific">Sesamum radiatum</name>
    <name type="common">Black benniseed</name>
    <dbReference type="NCBI Taxonomy" id="300843"/>
    <lineage>
        <taxon>Eukaryota</taxon>
        <taxon>Viridiplantae</taxon>
        <taxon>Streptophyta</taxon>
        <taxon>Embryophyta</taxon>
        <taxon>Tracheophyta</taxon>
        <taxon>Spermatophyta</taxon>
        <taxon>Magnoliopsida</taxon>
        <taxon>eudicotyledons</taxon>
        <taxon>Gunneridae</taxon>
        <taxon>Pentapetalae</taxon>
        <taxon>asterids</taxon>
        <taxon>lamiids</taxon>
        <taxon>Lamiales</taxon>
        <taxon>Pedaliaceae</taxon>
        <taxon>Sesamum</taxon>
    </lineage>
</organism>
<keyword evidence="2 4" id="KW-0863">Zinc-finger</keyword>
<dbReference type="GO" id="GO:0008270">
    <property type="term" value="F:zinc ion binding"/>
    <property type="evidence" value="ECO:0007669"/>
    <property type="project" value="UniProtKB-KW"/>
</dbReference>
<keyword evidence="1" id="KW-0479">Metal-binding</keyword>
<dbReference type="Pfam" id="PF10551">
    <property type="entry name" value="MULE"/>
    <property type="match status" value="1"/>
</dbReference>
<dbReference type="AlphaFoldDB" id="A0AAW2RF13"/>
<comment type="caution">
    <text evidence="7">The sequence shown here is derived from an EMBL/GenBank/DDBJ whole genome shotgun (WGS) entry which is preliminary data.</text>
</comment>
<evidence type="ECO:0000259" key="6">
    <source>
        <dbReference type="PROSITE" id="PS50966"/>
    </source>
</evidence>
<feature type="domain" description="SWIM-type" evidence="6">
    <location>
        <begin position="450"/>
        <end position="482"/>
    </location>
</feature>
<reference evidence="7" key="2">
    <citation type="journal article" date="2024" name="Plant">
        <title>Genomic evolution and insights into agronomic trait innovations of Sesamum species.</title>
        <authorList>
            <person name="Miao H."/>
            <person name="Wang L."/>
            <person name="Qu L."/>
            <person name="Liu H."/>
            <person name="Sun Y."/>
            <person name="Le M."/>
            <person name="Wang Q."/>
            <person name="Wei S."/>
            <person name="Zheng Y."/>
            <person name="Lin W."/>
            <person name="Duan Y."/>
            <person name="Cao H."/>
            <person name="Xiong S."/>
            <person name="Wang X."/>
            <person name="Wei L."/>
            <person name="Li C."/>
            <person name="Ma Q."/>
            <person name="Ju M."/>
            <person name="Zhao R."/>
            <person name="Li G."/>
            <person name="Mu C."/>
            <person name="Tian Q."/>
            <person name="Mei H."/>
            <person name="Zhang T."/>
            <person name="Gao T."/>
            <person name="Zhang H."/>
        </authorList>
    </citation>
    <scope>NUCLEOTIDE SEQUENCE</scope>
    <source>
        <strain evidence="7">G02</strain>
    </source>
</reference>
<feature type="compositionally biased region" description="Acidic residues" evidence="5">
    <location>
        <begin position="52"/>
        <end position="113"/>
    </location>
</feature>
<evidence type="ECO:0000256" key="1">
    <source>
        <dbReference type="ARBA" id="ARBA00022723"/>
    </source>
</evidence>
<dbReference type="InterPro" id="IPR018289">
    <property type="entry name" value="MULE_transposase_dom"/>
</dbReference>
<reference evidence="7" key="1">
    <citation type="submission" date="2020-06" db="EMBL/GenBank/DDBJ databases">
        <authorList>
            <person name="Li T."/>
            <person name="Hu X."/>
            <person name="Zhang T."/>
            <person name="Song X."/>
            <person name="Zhang H."/>
            <person name="Dai N."/>
            <person name="Sheng W."/>
            <person name="Hou X."/>
            <person name="Wei L."/>
        </authorList>
    </citation>
    <scope>NUCLEOTIDE SEQUENCE</scope>
    <source>
        <strain evidence="7">G02</strain>
        <tissue evidence="7">Leaf</tissue>
    </source>
</reference>
<gene>
    <name evidence="7" type="ORF">Sradi_3165900</name>
</gene>
<evidence type="ECO:0000256" key="5">
    <source>
        <dbReference type="SAM" id="MobiDB-lite"/>
    </source>
</evidence>
<evidence type="ECO:0000256" key="4">
    <source>
        <dbReference type="PROSITE-ProRule" id="PRU00325"/>
    </source>
</evidence>
<evidence type="ECO:0000313" key="7">
    <source>
        <dbReference type="EMBL" id="KAL0378604.1"/>
    </source>
</evidence>
<dbReference type="PROSITE" id="PS50966">
    <property type="entry name" value="ZF_SWIM"/>
    <property type="match status" value="1"/>
</dbReference>
<dbReference type="InterPro" id="IPR007527">
    <property type="entry name" value="Znf_SWIM"/>
</dbReference>
<dbReference type="Pfam" id="PF03108">
    <property type="entry name" value="DBD_Tnp_Mut"/>
    <property type="match status" value="1"/>
</dbReference>
<accession>A0AAW2RF13</accession>
<protein>
    <recommendedName>
        <fullName evidence="6">SWIM-type domain-containing protein</fullName>
    </recommendedName>
</protein>
<proteinExistence type="predicted"/>
<evidence type="ECO:0000256" key="3">
    <source>
        <dbReference type="ARBA" id="ARBA00022833"/>
    </source>
</evidence>
<dbReference type="InterPro" id="IPR004332">
    <property type="entry name" value="Transposase_MuDR"/>
</dbReference>
<evidence type="ECO:0000256" key="2">
    <source>
        <dbReference type="ARBA" id="ARBA00022771"/>
    </source>
</evidence>
<name>A0AAW2RF13_SESRA</name>
<dbReference type="Pfam" id="PF04434">
    <property type="entry name" value="SWIM"/>
    <property type="match status" value="1"/>
</dbReference>
<keyword evidence="3" id="KW-0862">Zinc</keyword>
<feature type="region of interest" description="Disordered" evidence="5">
    <location>
        <begin position="40"/>
        <end position="134"/>
    </location>
</feature>
<sequence length="546" mass="61573">MSLRHQVLVDFPDPKYEKYGKEPFVTIILYHGGKIIRRPKSDYVGGIKKDDDDGVSEGEGDDESDGLEDSDYDGGGDDSETDSNVDGCGDEDSGQEEVESSDSEDTTSSDDFDSVAGSDGEKKEPHPVFNPRNKYDPHFEIGMIFSNKIELREAIHSHAVSTKRSLKIFKNDKRRVYVKCQGDGCQWVMHALKLGEESTFQIRQYNPEHKCARSFNVKNMSSKWLSAKYEDAFRTDPKRNVKGFRKDVIKELRCHVSRNQAYRAKKKALEAIEGKAEDQFDSLWDYASELRKSNPGSTVMMVMTNGDDGNGQRKFSKFYVCFDALKKGFLSGCRPVIGVDGCHLKGHGGVLLTAVSIDPNNNLYPLAYAVVSGETREAWQWFLELLRDDLHIVRDDTFTFISDKQKGLFLHLSLCSLGQITDSVMEELGKLDSKVVEWLSDKPPAHWSRYVVNLQNHTCTCRKWDLTGIPCNHGMSAICSQSLEPEDFVNPCYTVATFIEVYKHAILPVNGPKLWEKTGLIPPLPPNFGRVQEGLQKLEDWSLMSS</sequence>
<dbReference type="EMBL" id="JACGWJ010000013">
    <property type="protein sequence ID" value="KAL0378604.1"/>
    <property type="molecule type" value="Genomic_DNA"/>
</dbReference>